<evidence type="ECO:0000256" key="4">
    <source>
        <dbReference type="SAM" id="MobiDB-lite"/>
    </source>
</evidence>
<keyword evidence="6" id="KW-1185">Reference proteome</keyword>
<evidence type="ECO:0000256" key="2">
    <source>
        <dbReference type="ARBA" id="ARBA00022737"/>
    </source>
</evidence>
<feature type="compositionally biased region" description="Basic and acidic residues" evidence="4">
    <location>
        <begin position="597"/>
        <end position="621"/>
    </location>
</feature>
<comment type="caution">
    <text evidence="5">The sequence shown here is derived from an EMBL/GenBank/DDBJ whole genome shotgun (WGS) entry which is preliminary data.</text>
</comment>
<dbReference type="InterPro" id="IPR018502">
    <property type="entry name" value="Annexin_repeat"/>
</dbReference>
<feature type="compositionally biased region" description="Polar residues" evidence="4">
    <location>
        <begin position="363"/>
        <end position="384"/>
    </location>
</feature>
<feature type="compositionally biased region" description="Low complexity" evidence="4">
    <location>
        <begin position="637"/>
        <end position="647"/>
    </location>
</feature>
<feature type="compositionally biased region" description="Basic and acidic residues" evidence="4">
    <location>
        <begin position="648"/>
        <end position="662"/>
    </location>
</feature>
<feature type="compositionally biased region" description="Pro residues" evidence="4">
    <location>
        <begin position="339"/>
        <end position="348"/>
    </location>
</feature>
<sequence length="711" mass="78853">MPYHSAYRAALVATLMTPMEFAVNSLFLAMKEGLVSKDERAMIQILAHATKDEVEHLKEAYLRIRQRTLESDIRKEFSGKERDFFLGLINAPRSHVDVAAVQDYIDRDVKELYLAGPGRGWLSNDIATFIKIITKHDNEYLAALNVAYGCQHGDTLVKAVEKQFGNNVLGKGMGAMILDRSDFYASELNQAIKGAGTDTDTLTRIIATQRHTMPAICRCYMLKYRKNLRQHLQQERAVGDTNYGKVLLSLLKVAEATGGKADLPSLSTTSEPSSTPSTPPQPAPGPSLETRSSSSPGNPPPERPLETRSNDNLGRPSSGPSLATHSYNSLDRMGHVPLPGVPRYPTVPAPGAAYPSADPFAPFNSSSSGDPTNGYPTSPYTTAPQGYPADPYTAAPYSYPASPYAATPYSYPADPGYGHPAYTATAAQYPTAAYTYPQQDDGSPSCPPAPDYMAHAFARISMNKIEEDKLRAERERKVAEQRAREDAQYAQQEAASYERTRVLEQQQREAKIAAERAHARRIEEGDARLAKELQEAEEEAANQRARQQAAIAALEKSRREQEAIARARAREREAEDARYAQELAEQDRQAAATAQRLRQEFEAEQAAERARAQQRAEEADRLYAQQLQQDEERRAAAEVQQRQAAAAEEQRRQAALAEEQRRRQAAAEAAAAARRQEEEDARLAERLYKEQLMQEDARIARQIAERENAGV</sequence>
<name>A0ABQ7G055_DUNSA</name>
<dbReference type="InterPro" id="IPR037104">
    <property type="entry name" value="Annexin_sf"/>
</dbReference>
<keyword evidence="3" id="KW-0041">Annexin</keyword>
<protein>
    <recommendedName>
        <fullName evidence="7">Annexin</fullName>
    </recommendedName>
</protein>
<evidence type="ECO:0000256" key="3">
    <source>
        <dbReference type="ARBA" id="ARBA00023216"/>
    </source>
</evidence>
<evidence type="ECO:0000256" key="1">
    <source>
        <dbReference type="ARBA" id="ARBA00007831"/>
    </source>
</evidence>
<feature type="region of interest" description="Disordered" evidence="4">
    <location>
        <begin position="260"/>
        <end position="388"/>
    </location>
</feature>
<feature type="compositionally biased region" description="Basic and acidic residues" evidence="4">
    <location>
        <begin position="471"/>
        <end position="487"/>
    </location>
</feature>
<proteinExistence type="inferred from homology"/>
<evidence type="ECO:0000313" key="5">
    <source>
        <dbReference type="EMBL" id="KAF5827985.1"/>
    </source>
</evidence>
<dbReference type="Pfam" id="PF00191">
    <property type="entry name" value="Annexin"/>
    <property type="match status" value="2"/>
</dbReference>
<dbReference type="PROSITE" id="PS51897">
    <property type="entry name" value="ANNEXIN_2"/>
    <property type="match status" value="2"/>
</dbReference>
<evidence type="ECO:0000313" key="6">
    <source>
        <dbReference type="Proteomes" id="UP000815325"/>
    </source>
</evidence>
<gene>
    <name evidence="5" type="ORF">DUNSADRAFT_18391</name>
</gene>
<feature type="region of interest" description="Disordered" evidence="4">
    <location>
        <begin position="582"/>
        <end position="680"/>
    </location>
</feature>
<keyword evidence="2" id="KW-0677">Repeat</keyword>
<dbReference type="PANTHER" id="PTHR10502:SF102">
    <property type="entry name" value="ANNEXIN B11"/>
    <property type="match status" value="1"/>
</dbReference>
<evidence type="ECO:0008006" key="7">
    <source>
        <dbReference type="Google" id="ProtNLM"/>
    </source>
</evidence>
<comment type="similarity">
    <text evidence="1">Belongs to the annexin family.</text>
</comment>
<dbReference type="Proteomes" id="UP000815325">
    <property type="component" value="Unassembled WGS sequence"/>
</dbReference>
<feature type="compositionally biased region" description="Low complexity" evidence="4">
    <location>
        <begin position="264"/>
        <end position="276"/>
    </location>
</feature>
<dbReference type="EMBL" id="MU070384">
    <property type="protein sequence ID" value="KAF5827985.1"/>
    <property type="molecule type" value="Genomic_DNA"/>
</dbReference>
<feature type="region of interest" description="Disordered" evidence="4">
    <location>
        <begin position="471"/>
        <end position="517"/>
    </location>
</feature>
<dbReference type="SMART" id="SM00335">
    <property type="entry name" value="ANX"/>
    <property type="match status" value="1"/>
</dbReference>
<accession>A0ABQ7G055</accession>
<reference evidence="5" key="1">
    <citation type="submission" date="2017-08" db="EMBL/GenBank/DDBJ databases">
        <authorList>
            <person name="Polle J.E."/>
            <person name="Barry K."/>
            <person name="Cushman J."/>
            <person name="Schmutz J."/>
            <person name="Tran D."/>
            <person name="Hathwaick L.T."/>
            <person name="Yim W.C."/>
            <person name="Jenkins J."/>
            <person name="Mckie-Krisberg Z.M."/>
            <person name="Prochnik S."/>
            <person name="Lindquist E."/>
            <person name="Dockter R.B."/>
            <person name="Adam C."/>
            <person name="Molina H."/>
            <person name="Bunkerborg J."/>
            <person name="Jin E."/>
            <person name="Buchheim M."/>
            <person name="Magnuson J."/>
        </authorList>
    </citation>
    <scope>NUCLEOTIDE SEQUENCE</scope>
    <source>
        <strain evidence="5">CCAP 19/18</strain>
    </source>
</reference>
<organism evidence="5 6">
    <name type="scientific">Dunaliella salina</name>
    <name type="common">Green alga</name>
    <name type="synonym">Protococcus salinus</name>
    <dbReference type="NCBI Taxonomy" id="3046"/>
    <lineage>
        <taxon>Eukaryota</taxon>
        <taxon>Viridiplantae</taxon>
        <taxon>Chlorophyta</taxon>
        <taxon>core chlorophytes</taxon>
        <taxon>Chlorophyceae</taxon>
        <taxon>CS clade</taxon>
        <taxon>Chlamydomonadales</taxon>
        <taxon>Dunaliellaceae</taxon>
        <taxon>Dunaliella</taxon>
    </lineage>
</organism>
<dbReference type="SUPFAM" id="SSF47874">
    <property type="entry name" value="Annexin"/>
    <property type="match status" value="1"/>
</dbReference>
<dbReference type="Gene3D" id="1.10.220.10">
    <property type="entry name" value="Annexin"/>
    <property type="match status" value="3"/>
</dbReference>
<feature type="compositionally biased region" description="Basic and acidic residues" evidence="4">
    <location>
        <begin position="496"/>
        <end position="517"/>
    </location>
</feature>
<feature type="compositionally biased region" description="Polar residues" evidence="4">
    <location>
        <begin position="318"/>
        <end position="329"/>
    </location>
</feature>
<dbReference type="PANTHER" id="PTHR10502">
    <property type="entry name" value="ANNEXIN"/>
    <property type="match status" value="1"/>
</dbReference>